<dbReference type="SUPFAM" id="SSF51182">
    <property type="entry name" value="RmlC-like cupins"/>
    <property type="match status" value="1"/>
</dbReference>
<dbReference type="PANTHER" id="PTHR43212">
    <property type="entry name" value="QUERCETIN 2,3-DIOXYGENASE"/>
    <property type="match status" value="1"/>
</dbReference>
<dbReference type="EMBL" id="DVNC01000041">
    <property type="protein sequence ID" value="HIU53695.1"/>
    <property type="molecule type" value="Genomic_DNA"/>
</dbReference>
<evidence type="ECO:0000259" key="5">
    <source>
        <dbReference type="Pfam" id="PF17954"/>
    </source>
</evidence>
<comment type="caution">
    <text evidence="6">The sequence shown here is derived from an EMBL/GenBank/DDBJ whole genome shotgun (WGS) entry which is preliminary data.</text>
</comment>
<gene>
    <name evidence="6" type="ORF">IAD20_06410</name>
</gene>
<evidence type="ECO:0000256" key="2">
    <source>
        <dbReference type="PIRSR" id="PIRSR006232-1"/>
    </source>
</evidence>
<dbReference type="InterPro" id="IPR014710">
    <property type="entry name" value="RmlC-like_jellyroll"/>
</dbReference>
<dbReference type="Pfam" id="PF17954">
    <property type="entry name" value="Pirin_C_2"/>
    <property type="match status" value="1"/>
</dbReference>
<sequence>MYQLHPANRRGRTYTGWLDSYHTFSFGSYHDPRYMNFGSLRVINDDIVAPGTGFDMHPHDNMEIVSIVLRGKLQHRDNLGNGDVLKPGDVQKMTAGSGIIHSEFNPSDKEPVHFLQIWIIPNMLDLRPSYEQKAFNRKSMTNRLTLLVSPDGHNGSLEIHQDAEIWQILLEENKDTEFAINHSRKIWIQVAEGSVSTNEHLLVAGDGLAVSDEEDIIRLRGIDKLSNIIIFNLRA</sequence>
<feature type="binding site" evidence="2">
    <location>
        <position position="103"/>
    </location>
    <ligand>
        <name>Fe cation</name>
        <dbReference type="ChEBI" id="CHEBI:24875"/>
    </ligand>
</feature>
<comment type="cofactor">
    <cofactor evidence="2">
        <name>Fe cation</name>
        <dbReference type="ChEBI" id="CHEBI:24875"/>
    </cofactor>
    <text evidence="2">Binds 1 Fe cation per subunit.</text>
</comment>
<dbReference type="InterPro" id="IPR041602">
    <property type="entry name" value="Quercetinase_C"/>
</dbReference>
<dbReference type="PIRSF" id="PIRSF006232">
    <property type="entry name" value="Pirin"/>
    <property type="match status" value="1"/>
</dbReference>
<feature type="domain" description="Pirin N-terminal" evidence="4">
    <location>
        <begin position="10"/>
        <end position="119"/>
    </location>
</feature>
<evidence type="ECO:0000313" key="7">
    <source>
        <dbReference type="Proteomes" id="UP000824107"/>
    </source>
</evidence>
<dbReference type="PANTHER" id="PTHR43212:SF3">
    <property type="entry name" value="QUERCETIN 2,3-DIOXYGENASE"/>
    <property type="match status" value="1"/>
</dbReference>
<feature type="binding site" evidence="2">
    <location>
        <position position="59"/>
    </location>
    <ligand>
        <name>Fe cation</name>
        <dbReference type="ChEBI" id="CHEBI:24875"/>
    </ligand>
</feature>
<dbReference type="AlphaFoldDB" id="A0A9D1M4K3"/>
<accession>A0A9D1M4K3</accession>
<protein>
    <submittedName>
        <fullName evidence="6">Pirin family protein</fullName>
    </submittedName>
</protein>
<evidence type="ECO:0000313" key="6">
    <source>
        <dbReference type="EMBL" id="HIU53695.1"/>
    </source>
</evidence>
<dbReference type="GO" id="GO:0046872">
    <property type="term" value="F:metal ion binding"/>
    <property type="evidence" value="ECO:0007669"/>
    <property type="project" value="UniProtKB-KW"/>
</dbReference>
<evidence type="ECO:0000256" key="1">
    <source>
        <dbReference type="ARBA" id="ARBA00008416"/>
    </source>
</evidence>
<dbReference type="Proteomes" id="UP000824107">
    <property type="component" value="Unassembled WGS sequence"/>
</dbReference>
<dbReference type="Gene3D" id="2.60.120.10">
    <property type="entry name" value="Jelly Rolls"/>
    <property type="match status" value="2"/>
</dbReference>
<dbReference type="Pfam" id="PF02678">
    <property type="entry name" value="Pirin"/>
    <property type="match status" value="1"/>
</dbReference>
<comment type="similarity">
    <text evidence="1 3">Belongs to the pirin family.</text>
</comment>
<dbReference type="CDD" id="cd02910">
    <property type="entry name" value="cupin_Yhhw_N"/>
    <property type="match status" value="1"/>
</dbReference>
<evidence type="ECO:0000259" key="4">
    <source>
        <dbReference type="Pfam" id="PF02678"/>
    </source>
</evidence>
<dbReference type="InterPro" id="IPR011051">
    <property type="entry name" value="RmlC_Cupin_sf"/>
</dbReference>
<keyword evidence="2" id="KW-0408">Iron</keyword>
<keyword evidence="2" id="KW-0479">Metal-binding</keyword>
<dbReference type="InterPro" id="IPR003829">
    <property type="entry name" value="Pirin_N_dom"/>
</dbReference>
<reference evidence="6" key="1">
    <citation type="submission" date="2020-10" db="EMBL/GenBank/DDBJ databases">
        <authorList>
            <person name="Gilroy R."/>
        </authorList>
    </citation>
    <scope>NUCLEOTIDE SEQUENCE</scope>
    <source>
        <strain evidence="6">ChiW3-316</strain>
    </source>
</reference>
<dbReference type="InterPro" id="IPR012093">
    <property type="entry name" value="Pirin"/>
</dbReference>
<feature type="binding site" evidence="2">
    <location>
        <position position="57"/>
    </location>
    <ligand>
        <name>Fe cation</name>
        <dbReference type="ChEBI" id="CHEBI:24875"/>
    </ligand>
</feature>
<feature type="binding site" evidence="2">
    <location>
        <position position="101"/>
    </location>
    <ligand>
        <name>Fe cation</name>
        <dbReference type="ChEBI" id="CHEBI:24875"/>
    </ligand>
</feature>
<feature type="domain" description="Quercetin 2,3-dioxygenase C-terminal cupin" evidence="5">
    <location>
        <begin position="146"/>
        <end position="233"/>
    </location>
</feature>
<organism evidence="6 7">
    <name type="scientific">Candidatus Scatocola faecipullorum</name>
    <dbReference type="NCBI Taxonomy" id="2840917"/>
    <lineage>
        <taxon>Bacteria</taxon>
        <taxon>Pseudomonadati</taxon>
        <taxon>Pseudomonadota</taxon>
        <taxon>Alphaproteobacteria</taxon>
        <taxon>Rhodospirillales</taxon>
        <taxon>Rhodospirillaceae</taxon>
        <taxon>Rhodospirillaceae incertae sedis</taxon>
        <taxon>Candidatus Scatocola</taxon>
    </lineage>
</organism>
<reference evidence="6" key="2">
    <citation type="journal article" date="2021" name="PeerJ">
        <title>Extensive microbial diversity within the chicken gut microbiome revealed by metagenomics and culture.</title>
        <authorList>
            <person name="Gilroy R."/>
            <person name="Ravi A."/>
            <person name="Getino M."/>
            <person name="Pursley I."/>
            <person name="Horton D.L."/>
            <person name="Alikhan N.F."/>
            <person name="Baker D."/>
            <person name="Gharbi K."/>
            <person name="Hall N."/>
            <person name="Watson M."/>
            <person name="Adriaenssens E.M."/>
            <person name="Foster-Nyarko E."/>
            <person name="Jarju S."/>
            <person name="Secka A."/>
            <person name="Antonio M."/>
            <person name="Oren A."/>
            <person name="Chaudhuri R.R."/>
            <person name="La Ragione R."/>
            <person name="Hildebrand F."/>
            <person name="Pallen M.J."/>
        </authorList>
    </citation>
    <scope>NUCLEOTIDE SEQUENCE</scope>
    <source>
        <strain evidence="6">ChiW3-316</strain>
    </source>
</reference>
<evidence type="ECO:0000256" key="3">
    <source>
        <dbReference type="RuleBase" id="RU003457"/>
    </source>
</evidence>
<proteinExistence type="inferred from homology"/>
<name>A0A9D1M4K3_9PROT</name>